<dbReference type="EMBL" id="CP017637">
    <property type="protein sequence ID" value="APG12537.1"/>
    <property type="molecule type" value="Genomic_DNA"/>
</dbReference>
<protein>
    <submittedName>
        <fullName evidence="2">Uncharacterized protein</fullName>
    </submittedName>
</protein>
<gene>
    <name evidence="2" type="ORF">BKD09_29795</name>
    <name evidence="3" type="ORF">BSZ19_29830</name>
</gene>
<organism evidence="2 4">
    <name type="scientific">Bradyrhizobium japonicum</name>
    <dbReference type="NCBI Taxonomy" id="375"/>
    <lineage>
        <taxon>Bacteria</taxon>
        <taxon>Pseudomonadati</taxon>
        <taxon>Pseudomonadota</taxon>
        <taxon>Alphaproteobacteria</taxon>
        <taxon>Hyphomicrobiales</taxon>
        <taxon>Nitrobacteraceae</taxon>
        <taxon>Bradyrhizobium</taxon>
    </lineage>
</organism>
<dbReference type="GO" id="GO:0016020">
    <property type="term" value="C:membrane"/>
    <property type="evidence" value="ECO:0007669"/>
    <property type="project" value="InterPro"/>
</dbReference>
<evidence type="ECO:0000313" key="2">
    <source>
        <dbReference type="EMBL" id="APG12537.1"/>
    </source>
</evidence>
<dbReference type="Proteomes" id="UP000193335">
    <property type="component" value="Unassembled WGS sequence"/>
</dbReference>
<evidence type="ECO:0000256" key="1">
    <source>
        <dbReference type="SAM" id="SignalP"/>
    </source>
</evidence>
<evidence type="ECO:0000313" key="3">
    <source>
        <dbReference type="EMBL" id="OSJ28611.1"/>
    </source>
</evidence>
<reference evidence="2 4" key="1">
    <citation type="submission" date="2016-11" db="EMBL/GenBank/DDBJ databases">
        <title>Complete Genome Sequence of Bradyrhizobium sp. strain J5, an isolated from soybean nodule in Hokkaido.</title>
        <authorList>
            <person name="Kanehara K."/>
        </authorList>
    </citation>
    <scope>NUCLEOTIDE SEQUENCE [LARGE SCALE GENOMIC DNA]</scope>
    <source>
        <strain evidence="2 4">J5</strain>
    </source>
</reference>
<reference evidence="3 5" key="2">
    <citation type="submission" date="2017-03" db="EMBL/GenBank/DDBJ databases">
        <title>Whole genome sequences of fourteen strains of Bradyrhizobium canariense and one strain of Bradyrhizobium japonicum isolated from Lupinus (Papilionoideae: Genisteae) species in Algeria.</title>
        <authorList>
            <person name="Crovadore J."/>
            <person name="Chekireb D."/>
            <person name="Brachmann A."/>
            <person name="Chablais R."/>
            <person name="Cochard B."/>
            <person name="Lefort F."/>
        </authorList>
    </citation>
    <scope>NUCLEOTIDE SEQUENCE [LARGE SCALE GENOMIC DNA]</scope>
    <source>
        <strain evidence="3 5">UBMA197</strain>
    </source>
</reference>
<accession>A0A1L3FGV3</accession>
<dbReference type="EMBL" id="NAFL01000269">
    <property type="protein sequence ID" value="OSJ28611.1"/>
    <property type="molecule type" value="Genomic_DNA"/>
</dbReference>
<sequence>MLKSSLSLAIVAFVVAFSGVSSAQSSDPRGACKADYDKFCAGIAPGGGKIIACLNAKRDQLSASCKTALDSRKK</sequence>
<evidence type="ECO:0000313" key="5">
    <source>
        <dbReference type="Proteomes" id="UP000193335"/>
    </source>
</evidence>
<dbReference type="Pfam" id="PF00839">
    <property type="entry name" value="Cys_rich_FGFR"/>
    <property type="match status" value="1"/>
</dbReference>
<keyword evidence="1" id="KW-0732">Signal</keyword>
<proteinExistence type="predicted"/>
<dbReference type="RefSeq" id="WP_071914679.1">
    <property type="nucleotide sequence ID" value="NZ_CP017637.1"/>
</dbReference>
<feature type="signal peptide" evidence="1">
    <location>
        <begin position="1"/>
        <end position="23"/>
    </location>
</feature>
<dbReference type="AlphaFoldDB" id="A0A1L3FGV3"/>
<name>A0A1L3FGV3_BRAJP</name>
<dbReference type="InterPro" id="IPR001893">
    <property type="entry name" value="Cys-rich_GLG1_repeat"/>
</dbReference>
<dbReference type="Proteomes" id="UP000181962">
    <property type="component" value="Chromosome"/>
</dbReference>
<feature type="chain" id="PRO_5011896884" evidence="1">
    <location>
        <begin position="24"/>
        <end position="74"/>
    </location>
</feature>
<evidence type="ECO:0000313" key="4">
    <source>
        <dbReference type="Proteomes" id="UP000181962"/>
    </source>
</evidence>